<evidence type="ECO:0000313" key="2">
    <source>
        <dbReference type="Proteomes" id="UP000634136"/>
    </source>
</evidence>
<gene>
    <name evidence="1" type="ORF">G2W53_039115</name>
</gene>
<dbReference type="EMBL" id="JAAIUW010000012">
    <property type="protein sequence ID" value="KAF7806954.1"/>
    <property type="molecule type" value="Genomic_DNA"/>
</dbReference>
<reference evidence="1" key="1">
    <citation type="submission" date="2020-09" db="EMBL/GenBank/DDBJ databases">
        <title>Genome-Enabled Discovery of Anthraquinone Biosynthesis in Senna tora.</title>
        <authorList>
            <person name="Kang S.-H."/>
            <person name="Pandey R.P."/>
            <person name="Lee C.-M."/>
            <person name="Sim J.-S."/>
            <person name="Jeong J.-T."/>
            <person name="Choi B.-S."/>
            <person name="Jung M."/>
            <person name="Ginzburg D."/>
            <person name="Zhao K."/>
            <person name="Won S.Y."/>
            <person name="Oh T.-J."/>
            <person name="Yu Y."/>
            <person name="Kim N.-H."/>
            <person name="Lee O.R."/>
            <person name="Lee T.-H."/>
            <person name="Bashyal P."/>
            <person name="Kim T.-S."/>
            <person name="Lee W.-H."/>
            <person name="Kawkins C."/>
            <person name="Kim C.-K."/>
            <person name="Kim J.S."/>
            <person name="Ahn B.O."/>
            <person name="Rhee S.Y."/>
            <person name="Sohng J.K."/>
        </authorList>
    </citation>
    <scope>NUCLEOTIDE SEQUENCE</scope>
    <source>
        <tissue evidence="1">Leaf</tissue>
    </source>
</reference>
<sequence length="178" mass="20496">MATITSSNWPECSAEKDKIFDATCEPLLIEDKDKKYCSITCKQSEESKKKKVKVMYDSTDINQEDYRVYLKQIRESQGFDVERFPSLSRMLGLTIPVLSEARKKHLPSCCEEAIKKTNYKLHEVIKATVHGCAGSMYFITFKAIDPSDQSCVIFQAKVWRKVANKGMEVMFCRKRPTQ</sequence>
<keyword evidence="2" id="KW-1185">Reference proteome</keyword>
<accession>A0A834T0T9</accession>
<dbReference type="Proteomes" id="UP000634136">
    <property type="component" value="Unassembled WGS sequence"/>
</dbReference>
<dbReference type="SUPFAM" id="SSF54403">
    <property type="entry name" value="Cystatin/monellin"/>
    <property type="match status" value="1"/>
</dbReference>
<dbReference type="PANTHER" id="PTHR31260">
    <property type="entry name" value="CYSTATIN/MONELLIN SUPERFAMILY PROTEIN"/>
    <property type="match status" value="1"/>
</dbReference>
<dbReference type="Gene3D" id="3.10.450.10">
    <property type="match status" value="1"/>
</dbReference>
<protein>
    <submittedName>
        <fullName evidence="1">UPF0725 protein</fullName>
    </submittedName>
</protein>
<name>A0A834T0T9_9FABA</name>
<organism evidence="1 2">
    <name type="scientific">Senna tora</name>
    <dbReference type="NCBI Taxonomy" id="362788"/>
    <lineage>
        <taxon>Eukaryota</taxon>
        <taxon>Viridiplantae</taxon>
        <taxon>Streptophyta</taxon>
        <taxon>Embryophyta</taxon>
        <taxon>Tracheophyta</taxon>
        <taxon>Spermatophyta</taxon>
        <taxon>Magnoliopsida</taxon>
        <taxon>eudicotyledons</taxon>
        <taxon>Gunneridae</taxon>
        <taxon>Pentapetalae</taxon>
        <taxon>rosids</taxon>
        <taxon>fabids</taxon>
        <taxon>Fabales</taxon>
        <taxon>Fabaceae</taxon>
        <taxon>Caesalpinioideae</taxon>
        <taxon>Cassia clade</taxon>
        <taxon>Senna</taxon>
    </lineage>
</organism>
<proteinExistence type="predicted"/>
<dbReference type="InterPro" id="IPR046350">
    <property type="entry name" value="Cystatin_sf"/>
</dbReference>
<comment type="caution">
    <text evidence="1">The sequence shown here is derived from an EMBL/GenBank/DDBJ whole genome shotgun (WGS) entry which is preliminary data.</text>
</comment>
<dbReference type="OrthoDB" id="1625419at2759"/>
<dbReference type="PANTHER" id="PTHR31260:SF28">
    <property type="entry name" value="CYSTATIN DOMAIN PROTEIN"/>
    <property type="match status" value="1"/>
</dbReference>
<dbReference type="AlphaFoldDB" id="A0A834T0T9"/>
<dbReference type="InterPro" id="IPR006462">
    <property type="entry name" value="MS5"/>
</dbReference>
<evidence type="ECO:0000313" key="1">
    <source>
        <dbReference type="EMBL" id="KAF7806954.1"/>
    </source>
</evidence>